<dbReference type="OrthoDB" id="2823490at2759"/>
<gene>
    <name evidence="2" type="ORF">BU16DRAFT_235568</name>
</gene>
<evidence type="ECO:0000313" key="2">
    <source>
        <dbReference type="EMBL" id="KAF2500077.1"/>
    </source>
</evidence>
<evidence type="ECO:0000313" key="3">
    <source>
        <dbReference type="Proteomes" id="UP000799750"/>
    </source>
</evidence>
<feature type="compositionally biased region" description="Basic and acidic residues" evidence="1">
    <location>
        <begin position="311"/>
        <end position="327"/>
    </location>
</feature>
<feature type="region of interest" description="Disordered" evidence="1">
    <location>
        <begin position="311"/>
        <end position="336"/>
    </location>
</feature>
<evidence type="ECO:0000256" key="1">
    <source>
        <dbReference type="SAM" id="MobiDB-lite"/>
    </source>
</evidence>
<organism evidence="2 3">
    <name type="scientific">Lophium mytilinum</name>
    <dbReference type="NCBI Taxonomy" id="390894"/>
    <lineage>
        <taxon>Eukaryota</taxon>
        <taxon>Fungi</taxon>
        <taxon>Dikarya</taxon>
        <taxon>Ascomycota</taxon>
        <taxon>Pezizomycotina</taxon>
        <taxon>Dothideomycetes</taxon>
        <taxon>Pleosporomycetidae</taxon>
        <taxon>Mytilinidiales</taxon>
        <taxon>Mytilinidiaceae</taxon>
        <taxon>Lophium</taxon>
    </lineage>
</organism>
<evidence type="ECO:0008006" key="4">
    <source>
        <dbReference type="Google" id="ProtNLM"/>
    </source>
</evidence>
<keyword evidence="3" id="KW-1185">Reference proteome</keyword>
<dbReference type="Proteomes" id="UP000799750">
    <property type="component" value="Unassembled WGS sequence"/>
</dbReference>
<name>A0A6A6R9D8_9PEZI</name>
<sequence length="336" mass="38116">MSSLLSIPREIRDSIIELALSSSREPYPSITAAEPTRSTKIVPHRPFFKSWSYGRKHVLFESHSYLSNSLPLLLVNHQLSSETTSTISRLSKNASLPHYSLDVMFVNELELWPTWLSVPTVAAHLDRVNVTIRAVGVDPTEQNQWKVKDGMPPQLIWCFYYLLEHVLRHGPLPDTYSPADKDVSIKLLHLDVVGRESGSCGNDHCGCFPGVGAGRGKEWCPAFLARYLRMYIGRLARMGYHEAQYGGILYERVGEIRISVMGEEMLPRVHFGDSLAELKYVDPRNTFGHVWPRAKRVPAFEEWKRSAWRRREERGLPAASERGREEVGSGEGESES</sequence>
<accession>A0A6A6R9D8</accession>
<dbReference type="EMBL" id="MU004183">
    <property type="protein sequence ID" value="KAF2500077.1"/>
    <property type="molecule type" value="Genomic_DNA"/>
</dbReference>
<dbReference type="AlphaFoldDB" id="A0A6A6R9D8"/>
<reference evidence="2" key="1">
    <citation type="journal article" date="2020" name="Stud. Mycol.">
        <title>101 Dothideomycetes genomes: a test case for predicting lifestyles and emergence of pathogens.</title>
        <authorList>
            <person name="Haridas S."/>
            <person name="Albert R."/>
            <person name="Binder M."/>
            <person name="Bloem J."/>
            <person name="Labutti K."/>
            <person name="Salamov A."/>
            <person name="Andreopoulos B."/>
            <person name="Baker S."/>
            <person name="Barry K."/>
            <person name="Bills G."/>
            <person name="Bluhm B."/>
            <person name="Cannon C."/>
            <person name="Castanera R."/>
            <person name="Culley D."/>
            <person name="Daum C."/>
            <person name="Ezra D."/>
            <person name="Gonzalez J."/>
            <person name="Henrissat B."/>
            <person name="Kuo A."/>
            <person name="Liang C."/>
            <person name="Lipzen A."/>
            <person name="Lutzoni F."/>
            <person name="Magnuson J."/>
            <person name="Mondo S."/>
            <person name="Nolan M."/>
            <person name="Ohm R."/>
            <person name="Pangilinan J."/>
            <person name="Park H.-J."/>
            <person name="Ramirez L."/>
            <person name="Alfaro M."/>
            <person name="Sun H."/>
            <person name="Tritt A."/>
            <person name="Yoshinaga Y."/>
            <person name="Zwiers L.-H."/>
            <person name="Turgeon B."/>
            <person name="Goodwin S."/>
            <person name="Spatafora J."/>
            <person name="Crous P."/>
            <person name="Grigoriev I."/>
        </authorList>
    </citation>
    <scope>NUCLEOTIDE SEQUENCE</scope>
    <source>
        <strain evidence="2">CBS 269.34</strain>
    </source>
</reference>
<protein>
    <recommendedName>
        <fullName evidence="4">F-box domain-containing protein</fullName>
    </recommendedName>
</protein>
<proteinExistence type="predicted"/>